<dbReference type="EMBL" id="JBANAX010000166">
    <property type="protein sequence ID" value="KAL1219934.1"/>
    <property type="molecule type" value="Genomic_DNA"/>
</dbReference>
<keyword evidence="3" id="KW-1185">Reference proteome</keyword>
<reference evidence="2 3" key="1">
    <citation type="submission" date="2024-04" db="EMBL/GenBank/DDBJ databases">
        <title>Genome assembly C_amara_ONT_v2.</title>
        <authorList>
            <person name="Yant L."/>
            <person name="Moore C."/>
            <person name="Slenker M."/>
        </authorList>
    </citation>
    <scope>NUCLEOTIDE SEQUENCE [LARGE SCALE GENOMIC DNA]</scope>
    <source>
        <tissue evidence="2">Leaf</tissue>
    </source>
</reference>
<dbReference type="Pfam" id="PF01633">
    <property type="entry name" value="Choline_kinase"/>
    <property type="match status" value="1"/>
</dbReference>
<evidence type="ECO:0000256" key="1">
    <source>
        <dbReference type="ARBA" id="ARBA00038211"/>
    </source>
</evidence>
<evidence type="ECO:0000313" key="2">
    <source>
        <dbReference type="EMBL" id="KAL1219934.1"/>
    </source>
</evidence>
<keyword evidence="2" id="KW-0418">Kinase</keyword>
<dbReference type="Gene3D" id="3.30.200.20">
    <property type="entry name" value="Phosphorylase Kinase, domain 1"/>
    <property type="match status" value="1"/>
</dbReference>
<organism evidence="2 3">
    <name type="scientific">Cardamine amara subsp. amara</name>
    <dbReference type="NCBI Taxonomy" id="228776"/>
    <lineage>
        <taxon>Eukaryota</taxon>
        <taxon>Viridiplantae</taxon>
        <taxon>Streptophyta</taxon>
        <taxon>Embryophyta</taxon>
        <taxon>Tracheophyta</taxon>
        <taxon>Spermatophyta</taxon>
        <taxon>Magnoliopsida</taxon>
        <taxon>eudicotyledons</taxon>
        <taxon>Gunneridae</taxon>
        <taxon>Pentapetalae</taxon>
        <taxon>rosids</taxon>
        <taxon>malvids</taxon>
        <taxon>Brassicales</taxon>
        <taxon>Brassicaceae</taxon>
        <taxon>Cardamineae</taxon>
        <taxon>Cardamine</taxon>
    </lineage>
</organism>
<comment type="similarity">
    <text evidence="1">Belongs to the choline/ethanolamine kinase family.</text>
</comment>
<sequence>MAIGIFGLIPSSSPVELRKVLQALSTKWGDVVEDFESLEVKPMKGAMTNEVFMVSWPRKETNLRCRKLLVRIYGEGVELFFNRDDEIRTFEYVARHGHGPTLLGRFAGGRVEEFIHARTLSAPDLRDPNISALVASKLRKFHSINIPGDRTVLIWDRMRTWVGQAKNLCSTEHSKEFGLDNIEDEINLLEQEVNQQEIGFCHNDLQYGNIMIDEDTNAITIIDYEYASCNPIAYDIANHFCEMMANYHSDTPQILSYTLYPGEEERRRFICNYLTSSGEEAREADISQLLEDTEKYTLASHLFWGLWGIISGYVNKIEFNYIEYSRQRFKQYWLRKSQLLSFYSSPE</sequence>
<name>A0ABD1BRV7_CARAN</name>
<dbReference type="PANTHER" id="PTHR22603">
    <property type="entry name" value="CHOLINE/ETHANOALAMINE KINASE"/>
    <property type="match status" value="1"/>
</dbReference>
<keyword evidence="2" id="KW-0808">Transferase</keyword>
<evidence type="ECO:0000313" key="3">
    <source>
        <dbReference type="Proteomes" id="UP001558713"/>
    </source>
</evidence>
<dbReference type="InterPro" id="IPR011009">
    <property type="entry name" value="Kinase-like_dom_sf"/>
</dbReference>
<gene>
    <name evidence="2" type="ORF">V5N11_021713</name>
</gene>
<proteinExistence type="inferred from homology"/>
<dbReference type="CDD" id="cd05157">
    <property type="entry name" value="ETNK_euk"/>
    <property type="match status" value="1"/>
</dbReference>
<dbReference type="GO" id="GO:0016301">
    <property type="term" value="F:kinase activity"/>
    <property type="evidence" value="ECO:0007669"/>
    <property type="project" value="UniProtKB-KW"/>
</dbReference>
<comment type="caution">
    <text evidence="2">The sequence shown here is derived from an EMBL/GenBank/DDBJ whole genome shotgun (WGS) entry which is preliminary data.</text>
</comment>
<dbReference type="Gene3D" id="3.90.1200.10">
    <property type="match status" value="1"/>
</dbReference>
<dbReference type="Proteomes" id="UP001558713">
    <property type="component" value="Unassembled WGS sequence"/>
</dbReference>
<protein>
    <submittedName>
        <fullName evidence="2">Choline kinase 3</fullName>
    </submittedName>
</protein>
<dbReference type="AlphaFoldDB" id="A0ABD1BRV7"/>
<dbReference type="PANTHER" id="PTHR22603:SF75">
    <property type="entry name" value="CHOLINE KINASE 3-RELATED"/>
    <property type="match status" value="1"/>
</dbReference>
<dbReference type="SUPFAM" id="SSF56112">
    <property type="entry name" value="Protein kinase-like (PK-like)"/>
    <property type="match status" value="1"/>
</dbReference>
<accession>A0ABD1BRV7</accession>